<dbReference type="CDD" id="cd18746">
    <property type="entry name" value="PIN_VapC4-5_FitB-like"/>
    <property type="match status" value="1"/>
</dbReference>
<dbReference type="SUPFAM" id="SSF88723">
    <property type="entry name" value="PIN domain-like"/>
    <property type="match status" value="1"/>
</dbReference>
<keyword evidence="8" id="KW-0800">Toxin</keyword>
<comment type="caution">
    <text evidence="10">The sequence shown here is derived from an EMBL/GenBank/DDBJ whole genome shotgun (WGS) entry which is preliminary data.</text>
</comment>
<dbReference type="Pfam" id="PF01850">
    <property type="entry name" value="PIN"/>
    <property type="match status" value="1"/>
</dbReference>
<feature type="domain" description="PIN" evidence="9">
    <location>
        <begin position="2"/>
        <end position="123"/>
    </location>
</feature>
<proteinExistence type="inferred from homology"/>
<evidence type="ECO:0000256" key="8">
    <source>
        <dbReference type="HAMAP-Rule" id="MF_00265"/>
    </source>
</evidence>
<evidence type="ECO:0000256" key="1">
    <source>
        <dbReference type="ARBA" id="ARBA00001946"/>
    </source>
</evidence>
<evidence type="ECO:0000256" key="3">
    <source>
        <dbReference type="ARBA" id="ARBA00022722"/>
    </source>
</evidence>
<evidence type="ECO:0000256" key="4">
    <source>
        <dbReference type="ARBA" id="ARBA00022723"/>
    </source>
</evidence>
<dbReference type="GO" id="GO:0004540">
    <property type="term" value="F:RNA nuclease activity"/>
    <property type="evidence" value="ECO:0007669"/>
    <property type="project" value="InterPro"/>
</dbReference>
<dbReference type="PANTHER" id="PTHR33653:SF1">
    <property type="entry name" value="RIBONUCLEASE VAPC2"/>
    <property type="match status" value="1"/>
</dbReference>
<gene>
    <name evidence="8" type="primary">vapC</name>
    <name evidence="10" type="ORF">B7Z01_09005</name>
</gene>
<comment type="function">
    <text evidence="8">Toxic component of a toxin-antitoxin (TA) system. An RNase.</text>
</comment>
<accession>A0A258FM95</accession>
<dbReference type="Proteomes" id="UP000215595">
    <property type="component" value="Unassembled WGS sequence"/>
</dbReference>
<evidence type="ECO:0000256" key="2">
    <source>
        <dbReference type="ARBA" id="ARBA00022649"/>
    </source>
</evidence>
<comment type="cofactor">
    <cofactor evidence="1 8">
        <name>Mg(2+)</name>
        <dbReference type="ChEBI" id="CHEBI:18420"/>
    </cofactor>
</comment>
<keyword evidence="4 8" id="KW-0479">Metal-binding</keyword>
<dbReference type="EMBL" id="NCEB01000016">
    <property type="protein sequence ID" value="OYX33456.1"/>
    <property type="molecule type" value="Genomic_DNA"/>
</dbReference>
<dbReference type="HAMAP" id="MF_00265">
    <property type="entry name" value="VapC_Nob1"/>
    <property type="match status" value="1"/>
</dbReference>
<dbReference type="PANTHER" id="PTHR33653">
    <property type="entry name" value="RIBONUCLEASE VAPC2"/>
    <property type="match status" value="1"/>
</dbReference>
<dbReference type="EC" id="3.1.-.-" evidence="8"/>
<dbReference type="AlphaFoldDB" id="A0A258FM95"/>
<keyword evidence="2 8" id="KW-1277">Toxin-antitoxin system</keyword>
<keyword evidence="3 8" id="KW-0540">Nuclease</keyword>
<dbReference type="GO" id="GO:0090729">
    <property type="term" value="F:toxin activity"/>
    <property type="evidence" value="ECO:0007669"/>
    <property type="project" value="UniProtKB-KW"/>
</dbReference>
<reference evidence="10 11" key="1">
    <citation type="submission" date="2017-03" db="EMBL/GenBank/DDBJ databases">
        <title>Lifting the veil on microbial sulfur biogeochemistry in mining wastewaters.</title>
        <authorList>
            <person name="Kantor R.S."/>
            <person name="Colenbrander Nelson T."/>
            <person name="Marshall S."/>
            <person name="Bennett D."/>
            <person name="Apte S."/>
            <person name="Camacho D."/>
            <person name="Thomas B.C."/>
            <person name="Warren L.A."/>
            <person name="Banfield J.F."/>
        </authorList>
    </citation>
    <scope>NUCLEOTIDE SEQUENCE [LARGE SCALE GENOMIC DNA]</scope>
    <source>
        <strain evidence="10">32-69-9</strain>
    </source>
</reference>
<dbReference type="InterPro" id="IPR029060">
    <property type="entry name" value="PIN-like_dom_sf"/>
</dbReference>
<dbReference type="GO" id="GO:0016787">
    <property type="term" value="F:hydrolase activity"/>
    <property type="evidence" value="ECO:0007669"/>
    <property type="project" value="UniProtKB-KW"/>
</dbReference>
<evidence type="ECO:0000313" key="10">
    <source>
        <dbReference type="EMBL" id="OYX33456.1"/>
    </source>
</evidence>
<evidence type="ECO:0000259" key="9">
    <source>
        <dbReference type="Pfam" id="PF01850"/>
    </source>
</evidence>
<feature type="binding site" evidence="8">
    <location>
        <position position="5"/>
    </location>
    <ligand>
        <name>Mg(2+)</name>
        <dbReference type="ChEBI" id="CHEBI:18420"/>
    </ligand>
</feature>
<evidence type="ECO:0000256" key="5">
    <source>
        <dbReference type="ARBA" id="ARBA00022801"/>
    </source>
</evidence>
<keyword evidence="5 8" id="KW-0378">Hydrolase</keyword>
<comment type="similarity">
    <text evidence="7 8">Belongs to the PINc/VapC protein family.</text>
</comment>
<dbReference type="InterPro" id="IPR002716">
    <property type="entry name" value="PIN_dom"/>
</dbReference>
<sequence length="139" mass="15929">MYLLDTNAISEPKRARPDPNVVRWLSDQLLSDLHLSVITVGELRRGIVRLETGRRRDDLDFWLEEMIFRYDQRILPVDLAVTERWASLAEVNRAAGRASEMTDELIAATAHVHGLTVVTRNVRHFEHSGCRVLSPWSAL</sequence>
<evidence type="ECO:0000256" key="7">
    <source>
        <dbReference type="ARBA" id="ARBA00038093"/>
    </source>
</evidence>
<feature type="binding site" evidence="8">
    <location>
        <position position="103"/>
    </location>
    <ligand>
        <name>Mg(2+)</name>
        <dbReference type="ChEBI" id="CHEBI:18420"/>
    </ligand>
</feature>
<name>A0A258FM95_9CAUL</name>
<keyword evidence="6 8" id="KW-0460">Magnesium</keyword>
<dbReference type="GO" id="GO:0000287">
    <property type="term" value="F:magnesium ion binding"/>
    <property type="evidence" value="ECO:0007669"/>
    <property type="project" value="UniProtKB-UniRule"/>
</dbReference>
<evidence type="ECO:0000313" key="11">
    <source>
        <dbReference type="Proteomes" id="UP000215595"/>
    </source>
</evidence>
<dbReference type="InterPro" id="IPR022907">
    <property type="entry name" value="VapC_family"/>
</dbReference>
<dbReference type="InterPro" id="IPR050556">
    <property type="entry name" value="Type_II_TA_system_RNase"/>
</dbReference>
<evidence type="ECO:0000256" key="6">
    <source>
        <dbReference type="ARBA" id="ARBA00022842"/>
    </source>
</evidence>
<organism evidence="10 11">
    <name type="scientific">Brevundimonas subvibrioides</name>
    <dbReference type="NCBI Taxonomy" id="74313"/>
    <lineage>
        <taxon>Bacteria</taxon>
        <taxon>Pseudomonadati</taxon>
        <taxon>Pseudomonadota</taxon>
        <taxon>Alphaproteobacteria</taxon>
        <taxon>Caulobacterales</taxon>
        <taxon>Caulobacteraceae</taxon>
        <taxon>Brevundimonas</taxon>
    </lineage>
</organism>
<protein>
    <recommendedName>
        <fullName evidence="8">Ribonuclease VapC</fullName>
        <shortName evidence="8">RNase VapC</shortName>
        <ecNumber evidence="8">3.1.-.-</ecNumber>
    </recommendedName>
    <alternativeName>
        <fullName evidence="8">Toxin VapC</fullName>
    </alternativeName>
</protein>
<dbReference type="Gene3D" id="3.40.50.1010">
    <property type="entry name" value="5'-nuclease"/>
    <property type="match status" value="1"/>
</dbReference>